<protein>
    <submittedName>
        <fullName evidence="1">Uncharacterized protein</fullName>
    </submittedName>
</protein>
<dbReference type="OrthoDB" id="88725at2759"/>
<dbReference type="EMBL" id="NBNE01006422">
    <property type="protein sequence ID" value="OWZ02066.1"/>
    <property type="molecule type" value="Genomic_DNA"/>
</dbReference>
<evidence type="ECO:0000313" key="2">
    <source>
        <dbReference type="Proteomes" id="UP000198211"/>
    </source>
</evidence>
<comment type="caution">
    <text evidence="1">The sequence shown here is derived from an EMBL/GenBank/DDBJ whole genome shotgun (WGS) entry which is preliminary data.</text>
</comment>
<evidence type="ECO:0000313" key="1">
    <source>
        <dbReference type="EMBL" id="OWZ02066.1"/>
    </source>
</evidence>
<proteinExistence type="predicted"/>
<reference evidence="2" key="1">
    <citation type="submission" date="2017-03" db="EMBL/GenBank/DDBJ databases">
        <title>Phytopthora megakarya and P. palmivora, two closely related causual agents of cacao black pod achieved similar genome size and gene model numbers by different mechanisms.</title>
        <authorList>
            <person name="Ali S."/>
            <person name="Shao J."/>
            <person name="Larry D.J."/>
            <person name="Kronmiller B."/>
            <person name="Shen D."/>
            <person name="Strem M.D."/>
            <person name="Melnick R.L."/>
            <person name="Guiltinan M.J."/>
            <person name="Tyler B.M."/>
            <person name="Meinhardt L.W."/>
            <person name="Bailey B.A."/>
        </authorList>
    </citation>
    <scope>NUCLEOTIDE SEQUENCE [LARGE SCALE GENOMIC DNA]</scope>
    <source>
        <strain evidence="2">zdho120</strain>
    </source>
</reference>
<organism evidence="1 2">
    <name type="scientific">Phytophthora megakarya</name>
    <dbReference type="NCBI Taxonomy" id="4795"/>
    <lineage>
        <taxon>Eukaryota</taxon>
        <taxon>Sar</taxon>
        <taxon>Stramenopiles</taxon>
        <taxon>Oomycota</taxon>
        <taxon>Peronosporomycetes</taxon>
        <taxon>Peronosporales</taxon>
        <taxon>Peronosporaceae</taxon>
        <taxon>Phytophthora</taxon>
    </lineage>
</organism>
<keyword evidence="2" id="KW-1185">Reference proteome</keyword>
<accession>A0A225V8F2</accession>
<dbReference type="AlphaFoldDB" id="A0A225V8F2"/>
<gene>
    <name evidence="1" type="ORF">PHMEG_00026441</name>
</gene>
<name>A0A225V8F2_9STRA</name>
<sequence length="94" mass="10676">MESTRRFVLVKIRRKTVLLNNPNFVYCVRYTKLPPVCPNTLRANMEVVTKAVEKRFGEEMPDNFGLLLDGWSHGTEHYRGVSSCYTPGASPSTP</sequence>
<dbReference type="PANTHER" id="PTHR40866:SF1">
    <property type="entry name" value="BED-TYPE DOMAIN-CONTAINING PROTEIN"/>
    <property type="match status" value="1"/>
</dbReference>
<dbReference type="Proteomes" id="UP000198211">
    <property type="component" value="Unassembled WGS sequence"/>
</dbReference>
<dbReference type="PANTHER" id="PTHR40866">
    <property type="entry name" value="BED-TYPE DOMAIN-CONTAINING PROTEIN"/>
    <property type="match status" value="1"/>
</dbReference>